<protein>
    <submittedName>
        <fullName evidence="1">Uncharacterized protein</fullName>
    </submittedName>
</protein>
<evidence type="ECO:0000313" key="1">
    <source>
        <dbReference type="EMBL" id="AAC59117.1"/>
    </source>
</evidence>
<dbReference type="PIR" id="T10387">
    <property type="entry name" value="T10387"/>
</dbReference>
<accession>O10357</accession>
<dbReference type="KEGG" id="vg:912016"/>
<organism evidence="1 2">
    <name type="scientific">Orgyia pseudotsugata multicapsid polyhedrosis virus</name>
    <name type="common">OpMNPV</name>
    <dbReference type="NCBI Taxonomy" id="262177"/>
    <lineage>
        <taxon>Viruses</taxon>
        <taxon>Viruses incertae sedis</taxon>
        <taxon>Naldaviricetes</taxon>
        <taxon>Lefavirales</taxon>
        <taxon>Baculoviridae</taxon>
        <taxon>Alphabaculovirus</taxon>
        <taxon>Alphabaculovirus orpseudotsugatae</taxon>
    </lineage>
</organism>
<evidence type="ECO:0000313" key="2">
    <source>
        <dbReference type="Proteomes" id="UP000009248"/>
    </source>
</evidence>
<name>O10357_NPVOP</name>
<dbReference type="EMBL" id="U75930">
    <property type="protein sequence ID" value="AAC59117.1"/>
    <property type="molecule type" value="Genomic_DNA"/>
</dbReference>
<dbReference type="OrthoDB" id="28411at10239"/>
<keyword evidence="2" id="KW-1185">Reference proteome</keyword>
<sequence length="202" mass="22327">MKTKQSLQANKNLLIEKTFLKSPKSLQNLAKTAFINSNGFRARFWDHVRTMPSAVKLDVMRALFDGARTILENDALDNWPPVNENVLEALLFGDRGGHNFTGQDDAVDVVRKLRCDGCGRQNGGSVVNACRRTLTSATNAALTLNTHGLTTTICAKSFTILITGARAVVCNRCLTYITWKTTINVSGAPWCRLQQQLCRQVV</sequence>
<organismHost>
    <name type="scientific">Orgyia pseudotsugata</name>
    <name type="common">Douglas-fir tussock moth</name>
    <dbReference type="NCBI Taxonomy" id="33414"/>
</organismHost>
<dbReference type="RefSeq" id="NP_046274.1">
    <property type="nucleotide sequence ID" value="NC_001875.2"/>
</dbReference>
<proteinExistence type="predicted"/>
<dbReference type="GeneID" id="912016"/>
<dbReference type="Proteomes" id="UP000009248">
    <property type="component" value="Segment"/>
</dbReference>
<reference evidence="1 2" key="1">
    <citation type="journal article" date="1997" name="Virology">
        <title>The sequence of the Orgyia pseudotsugata multinucleocapsid nuclear polyhedrosis virus genome.</title>
        <authorList>
            <person name="Ahrens C.H."/>
            <person name="Russell R.L."/>
            <person name="Funk C.J."/>
            <person name="Evans J.T."/>
            <person name="Harwood S.H."/>
            <person name="Rohrmann G.F."/>
        </authorList>
    </citation>
    <scope>NUCLEOTIDE SEQUENCE [LARGE SCALE GENOMIC DNA]</scope>
</reference>